<dbReference type="Proteomes" id="UP001501475">
    <property type="component" value="Unassembled WGS sequence"/>
</dbReference>
<evidence type="ECO:0000313" key="3">
    <source>
        <dbReference type="Proteomes" id="UP001501475"/>
    </source>
</evidence>
<dbReference type="InterPro" id="IPR042070">
    <property type="entry name" value="PucR_C-HTH_sf"/>
</dbReference>
<dbReference type="PANTHER" id="PTHR33744">
    <property type="entry name" value="CARBOHYDRATE DIACID REGULATOR"/>
    <property type="match status" value="1"/>
</dbReference>
<dbReference type="Pfam" id="PF13556">
    <property type="entry name" value="HTH_30"/>
    <property type="match status" value="1"/>
</dbReference>
<reference evidence="3" key="1">
    <citation type="journal article" date="2019" name="Int. J. Syst. Evol. Microbiol.">
        <title>The Global Catalogue of Microorganisms (GCM) 10K type strain sequencing project: providing services to taxonomists for standard genome sequencing and annotation.</title>
        <authorList>
            <consortium name="The Broad Institute Genomics Platform"/>
            <consortium name="The Broad Institute Genome Sequencing Center for Infectious Disease"/>
            <person name="Wu L."/>
            <person name="Ma J."/>
        </authorList>
    </citation>
    <scope>NUCLEOTIDE SEQUENCE [LARGE SCALE GENOMIC DNA]</scope>
    <source>
        <strain evidence="3">JCM 15591</strain>
    </source>
</reference>
<dbReference type="InterPro" id="IPR051448">
    <property type="entry name" value="CdaR-like_regulators"/>
</dbReference>
<proteinExistence type="predicted"/>
<accession>A0ABP4X457</accession>
<dbReference type="InterPro" id="IPR025736">
    <property type="entry name" value="PucR_C-HTH_dom"/>
</dbReference>
<sequence length="543" mass="57611">MMIALADVTLTLRGQMVVVGPGTGAPIDDLVVMESPREHIGGPGDLVLGVCLDTPKRALAAVERLGDRGAPGLVVRTRPAADPEVVAAAHRRGVALVALAENASWAHVIQVLREALNRAATGAPRTVADDLFALADAAAGLVEAAVTIEDARHRVLAYSSRQHRADPARVSTIVGRRVPAAVVSTLRAGGVFRRMARSDEPFFLAAGVTPDLGARFVVPVRAGGEWLGSIWCAVDAPPAAPVIEELRTMAAAVALQLLTQRAQTDLTRLVWLDRLRQSLVEPAADAATWLPTGPWRVVVLAGTPDPAGRPLSESARELPLLDLWVATLRRRGWPQPALVDVADGVFAIVTDAAPIARGREGHDPLARDGIAPSTVGRAGTWAWLRAAVEDVASAGCLVTACAATPSEVAADLPRARREALEVAELYAPHGDSTVRQADEVWPALTIARATRAVGGDRPIGPLAALATDPADQERDRHTLRAWLDHPGAPRRAAAELGVHVNTVRYRMDRIAALLDVDLDDSDVRLALQLLLRAHHTPDPFPPN</sequence>
<evidence type="ECO:0000259" key="1">
    <source>
        <dbReference type="Pfam" id="PF13556"/>
    </source>
</evidence>
<feature type="domain" description="PucR C-terminal helix-turn-helix" evidence="1">
    <location>
        <begin position="477"/>
        <end position="533"/>
    </location>
</feature>
<dbReference type="EMBL" id="BAAAPN010000059">
    <property type="protein sequence ID" value="GAA1769692.1"/>
    <property type="molecule type" value="Genomic_DNA"/>
</dbReference>
<protein>
    <submittedName>
        <fullName evidence="2">PucR family transcriptional regulator</fullName>
    </submittedName>
</protein>
<dbReference type="Gene3D" id="1.10.10.2840">
    <property type="entry name" value="PucR C-terminal helix-turn-helix domain"/>
    <property type="match status" value="1"/>
</dbReference>
<organism evidence="2 3">
    <name type="scientific">Nostocoides vanveenii</name>
    <dbReference type="NCBI Taxonomy" id="330835"/>
    <lineage>
        <taxon>Bacteria</taxon>
        <taxon>Bacillati</taxon>
        <taxon>Actinomycetota</taxon>
        <taxon>Actinomycetes</taxon>
        <taxon>Micrococcales</taxon>
        <taxon>Intrasporangiaceae</taxon>
        <taxon>Nostocoides</taxon>
    </lineage>
</organism>
<evidence type="ECO:0000313" key="2">
    <source>
        <dbReference type="EMBL" id="GAA1769692.1"/>
    </source>
</evidence>
<name>A0ABP4X457_9MICO</name>
<comment type="caution">
    <text evidence="2">The sequence shown here is derived from an EMBL/GenBank/DDBJ whole genome shotgun (WGS) entry which is preliminary data.</text>
</comment>
<keyword evidence="3" id="KW-1185">Reference proteome</keyword>
<dbReference type="PANTHER" id="PTHR33744:SF17">
    <property type="entry name" value="CONSERVED PROTEIN"/>
    <property type="match status" value="1"/>
</dbReference>
<gene>
    <name evidence="2" type="ORF">GCM10009810_30310</name>
</gene>